<dbReference type="InterPro" id="IPR001466">
    <property type="entry name" value="Beta-lactam-related"/>
</dbReference>
<dbReference type="Pfam" id="PF00144">
    <property type="entry name" value="Beta-lactamase"/>
    <property type="match status" value="1"/>
</dbReference>
<feature type="chain" id="PRO_5011729554" evidence="1">
    <location>
        <begin position="27"/>
        <end position="378"/>
    </location>
</feature>
<evidence type="ECO:0000256" key="1">
    <source>
        <dbReference type="SAM" id="SignalP"/>
    </source>
</evidence>
<evidence type="ECO:0000259" key="2">
    <source>
        <dbReference type="Pfam" id="PF00144"/>
    </source>
</evidence>
<sequence>MGKGSRLGVVGVVATLALAGAGTASAGASPVVDQPGLGHRIDRQVVQAGLDALARTGAAGVQARVVHGWDRFTARAGVAEWGGQKPVSTRGRFRIGSVTKVFVSTVVLRLVGEGRVGLDAPVADYLPGLLPDGERITVRMLLQHTSGLYSYDRALPQDPAGFESVRQRHFEPEELVAMSVREPLDFAPGTAWGYSNTNYVVAGMLIEKVTGQSYEQAVEDRILRPLRLRDTSVPDRDRDLTLPKPHAHGYALINGQPVDISESSPSLFGAAGGMVSTTDDLDTFLDALLDGELLAPAQLAEMTKPLPFTGGYGLGLGETSLSCGKTVWGHLGGVPGYLTVAVSTRDTKTRLELSATIAPVAGGTFDGMNEVIDEVFCG</sequence>
<dbReference type="GO" id="GO:0004180">
    <property type="term" value="F:carboxypeptidase activity"/>
    <property type="evidence" value="ECO:0007669"/>
    <property type="project" value="UniProtKB-KW"/>
</dbReference>
<dbReference type="RefSeq" id="WP_091455961.1">
    <property type="nucleotide sequence ID" value="NZ_FMZZ01000016.1"/>
</dbReference>
<proteinExistence type="predicted"/>
<dbReference type="InterPro" id="IPR012338">
    <property type="entry name" value="Beta-lactam/transpept-like"/>
</dbReference>
<keyword evidence="3" id="KW-0378">Hydrolase</keyword>
<dbReference type="Gene3D" id="3.40.710.10">
    <property type="entry name" value="DD-peptidase/beta-lactamase superfamily"/>
    <property type="match status" value="1"/>
</dbReference>
<accession>A0A1G6X4H3</accession>
<organism evidence="3 4">
    <name type="scientific">Actinokineospora iranica</name>
    <dbReference type="NCBI Taxonomy" id="1271860"/>
    <lineage>
        <taxon>Bacteria</taxon>
        <taxon>Bacillati</taxon>
        <taxon>Actinomycetota</taxon>
        <taxon>Actinomycetes</taxon>
        <taxon>Pseudonocardiales</taxon>
        <taxon>Pseudonocardiaceae</taxon>
        <taxon>Actinokineospora</taxon>
    </lineage>
</organism>
<feature type="domain" description="Beta-lactamase-related" evidence="2">
    <location>
        <begin position="54"/>
        <end position="348"/>
    </location>
</feature>
<dbReference type="STRING" id="1271860.SAMN05216174_116100"/>
<dbReference type="SUPFAM" id="SSF56601">
    <property type="entry name" value="beta-lactamase/transpeptidase-like"/>
    <property type="match status" value="1"/>
</dbReference>
<dbReference type="PANTHER" id="PTHR46825:SF7">
    <property type="entry name" value="D-ALANYL-D-ALANINE CARBOXYPEPTIDASE"/>
    <property type="match status" value="1"/>
</dbReference>
<protein>
    <submittedName>
        <fullName evidence="3">D-alanyl-D-alanine carboxypeptidase</fullName>
    </submittedName>
</protein>
<gene>
    <name evidence="3" type="ORF">SAMN05216174_116100</name>
</gene>
<dbReference type="Proteomes" id="UP000199501">
    <property type="component" value="Unassembled WGS sequence"/>
</dbReference>
<evidence type="ECO:0000313" key="3">
    <source>
        <dbReference type="EMBL" id="SDD72991.1"/>
    </source>
</evidence>
<dbReference type="OrthoDB" id="503788at2"/>
<evidence type="ECO:0000313" key="4">
    <source>
        <dbReference type="Proteomes" id="UP000199501"/>
    </source>
</evidence>
<name>A0A1G6X4H3_9PSEU</name>
<dbReference type="PANTHER" id="PTHR46825">
    <property type="entry name" value="D-ALANYL-D-ALANINE-CARBOXYPEPTIDASE/ENDOPEPTIDASE AMPH"/>
    <property type="match status" value="1"/>
</dbReference>
<feature type="signal peptide" evidence="1">
    <location>
        <begin position="1"/>
        <end position="26"/>
    </location>
</feature>
<reference evidence="4" key="1">
    <citation type="submission" date="2016-10" db="EMBL/GenBank/DDBJ databases">
        <authorList>
            <person name="Varghese N."/>
            <person name="Submissions S."/>
        </authorList>
    </citation>
    <scope>NUCLEOTIDE SEQUENCE [LARGE SCALE GENOMIC DNA]</scope>
    <source>
        <strain evidence="4">IBRC-M 10403</strain>
    </source>
</reference>
<keyword evidence="3" id="KW-0121">Carboxypeptidase</keyword>
<dbReference type="AlphaFoldDB" id="A0A1G6X4H3"/>
<dbReference type="EMBL" id="FMZZ01000016">
    <property type="protein sequence ID" value="SDD72991.1"/>
    <property type="molecule type" value="Genomic_DNA"/>
</dbReference>
<dbReference type="InterPro" id="IPR050491">
    <property type="entry name" value="AmpC-like"/>
</dbReference>
<keyword evidence="4" id="KW-1185">Reference proteome</keyword>
<keyword evidence="1" id="KW-0732">Signal</keyword>
<keyword evidence="3" id="KW-0645">Protease</keyword>